<evidence type="ECO:0000259" key="6">
    <source>
        <dbReference type="PROSITE" id="PS50109"/>
    </source>
</evidence>
<dbReference type="SUPFAM" id="SSF55785">
    <property type="entry name" value="PYP-like sensor domain (PAS domain)"/>
    <property type="match status" value="3"/>
</dbReference>
<dbReference type="Pfam" id="PF13426">
    <property type="entry name" value="PAS_9"/>
    <property type="match status" value="1"/>
</dbReference>
<dbReference type="Gene3D" id="1.10.287.130">
    <property type="match status" value="1"/>
</dbReference>
<dbReference type="SUPFAM" id="SSF47384">
    <property type="entry name" value="Homodimeric domain of signal transducing histidine kinase"/>
    <property type="match status" value="1"/>
</dbReference>
<dbReference type="InterPro" id="IPR000700">
    <property type="entry name" value="PAS-assoc_C"/>
</dbReference>
<dbReference type="EC" id="2.7.13.3" evidence="2"/>
<dbReference type="InterPro" id="IPR003661">
    <property type="entry name" value="HisK_dim/P_dom"/>
</dbReference>
<dbReference type="EMBL" id="JAENRR010000027">
    <property type="protein sequence ID" value="MBK3518128.1"/>
    <property type="molecule type" value="Genomic_DNA"/>
</dbReference>
<dbReference type="Proteomes" id="UP000605676">
    <property type="component" value="Unassembled WGS sequence"/>
</dbReference>
<dbReference type="PROSITE" id="PS50112">
    <property type="entry name" value="PAS"/>
    <property type="match status" value="3"/>
</dbReference>
<evidence type="ECO:0000259" key="7">
    <source>
        <dbReference type="PROSITE" id="PS50112"/>
    </source>
</evidence>
<keyword evidence="10" id="KW-1185">Reference proteome</keyword>
<organism evidence="9 10">
    <name type="scientific">Carboxylicivirga marina</name>
    <dbReference type="NCBI Taxonomy" id="2800988"/>
    <lineage>
        <taxon>Bacteria</taxon>
        <taxon>Pseudomonadati</taxon>
        <taxon>Bacteroidota</taxon>
        <taxon>Bacteroidia</taxon>
        <taxon>Marinilabiliales</taxon>
        <taxon>Marinilabiliaceae</taxon>
        <taxon>Carboxylicivirga</taxon>
    </lineage>
</organism>
<reference evidence="9 10" key="1">
    <citation type="submission" date="2021-01" db="EMBL/GenBank/DDBJ databases">
        <title>Carboxyliciviraga sp.nov., isolated from coastal sediments.</title>
        <authorList>
            <person name="Lu D."/>
            <person name="Zhang T."/>
        </authorList>
    </citation>
    <scope>NUCLEOTIDE SEQUENCE [LARGE SCALE GENOMIC DNA]</scope>
    <source>
        <strain evidence="9 10">N1Y132</strain>
    </source>
</reference>
<dbReference type="NCBIfam" id="TIGR00229">
    <property type="entry name" value="sensory_box"/>
    <property type="match status" value="3"/>
</dbReference>
<evidence type="ECO:0000313" key="9">
    <source>
        <dbReference type="EMBL" id="MBK3518128.1"/>
    </source>
</evidence>
<name>A0ABS1HLI7_9BACT</name>
<dbReference type="Gene3D" id="3.30.450.20">
    <property type="entry name" value="PAS domain"/>
    <property type="match status" value="4"/>
</dbReference>
<protein>
    <recommendedName>
        <fullName evidence="2">histidine kinase</fullName>
        <ecNumber evidence="2">2.7.13.3</ecNumber>
    </recommendedName>
</protein>
<evidence type="ECO:0000256" key="3">
    <source>
        <dbReference type="ARBA" id="ARBA00022553"/>
    </source>
</evidence>
<dbReference type="InterPro" id="IPR000014">
    <property type="entry name" value="PAS"/>
</dbReference>
<feature type="domain" description="Histidine kinase" evidence="6">
    <location>
        <begin position="520"/>
        <end position="738"/>
    </location>
</feature>
<dbReference type="SMART" id="SM00388">
    <property type="entry name" value="HisKA"/>
    <property type="match status" value="1"/>
</dbReference>
<sequence length="744" mass="85249">MDIRDELIQALDFSESIVILTDERGTIRYANKSFEKKYGYTQSEVVGENPRLFKSDYHDAQYYENLWTTIRNGETWRGIFKNRTKSGVYIWEKAIISPVIINDELTGYIAVKEDITRQRELEVQLDHDSQFLDELFDNSPIGIAILQPLYNIEGEVLDFMIVRANPSAGNVVGRLGIVGLKISEILPEFEITKRRSQLILNRKSSFETHFKELGKYVRYRSFPFGKDNICLFFYDVSPYRQTIEALEASEERYFSLVEDAPALISRFDKDGVLIYANEQYCKAFEVERSALVGSSIFDWFPDDEKERAKRTIKSLTVHNPISVVEHQLVLKSGKIKWMRWLDRALVDSAGNIFEYQSVGMDLTPLKQTEVELIQHRNKLDAVVNSTIAGIGVVTPKGRFVLVNERMQKLLGFDSKEDMYSFTHLQVIHPMWQHEAELHFSQLLVGEVNDYNLECQFLKKDGSTFWGDLHVSPIKDVNGKIIEIIGIVTDISSKKEIELQLKEREFKLKELNATKDKLFSIIAHDIKNPFNSILGFASLLKNNLELYSKEEIKAYIEQIAISSENVYKLLDDLLIWGKSQLGQMIVKSQYFRPKNLVDEAIENYDVQARNKKIHLSNDINQQAVVYADIDMMKFVIRNLIHNGIKFSNPNGEVRSSTFEVDNFVVLSIRDTGIGIKPEKLDVLFDINGYISTSGTAEEKGTGLGLHLSKDMVEKNGGFIEVESEVGKGTEFKIHLPKGEKEKSTD</sequence>
<dbReference type="InterPro" id="IPR035965">
    <property type="entry name" value="PAS-like_dom_sf"/>
</dbReference>
<dbReference type="Pfam" id="PF02518">
    <property type="entry name" value="HATPase_c"/>
    <property type="match status" value="1"/>
</dbReference>
<dbReference type="CDD" id="cd00130">
    <property type="entry name" value="PAS"/>
    <property type="match status" value="3"/>
</dbReference>
<dbReference type="PANTHER" id="PTHR43304:SF1">
    <property type="entry name" value="PAC DOMAIN-CONTAINING PROTEIN"/>
    <property type="match status" value="1"/>
</dbReference>
<dbReference type="InterPro" id="IPR052162">
    <property type="entry name" value="Sensor_kinase/Photoreceptor"/>
</dbReference>
<evidence type="ECO:0000256" key="4">
    <source>
        <dbReference type="ARBA" id="ARBA00022679"/>
    </source>
</evidence>
<dbReference type="Gene3D" id="3.30.565.10">
    <property type="entry name" value="Histidine kinase-like ATPase, C-terminal domain"/>
    <property type="match status" value="1"/>
</dbReference>
<dbReference type="InterPro" id="IPR003594">
    <property type="entry name" value="HATPase_dom"/>
</dbReference>
<dbReference type="InterPro" id="IPR036890">
    <property type="entry name" value="HATPase_C_sf"/>
</dbReference>
<dbReference type="Pfam" id="PF08448">
    <property type="entry name" value="PAS_4"/>
    <property type="match status" value="1"/>
</dbReference>
<feature type="domain" description="PAC" evidence="8">
    <location>
        <begin position="322"/>
        <end position="374"/>
    </location>
</feature>
<keyword evidence="5" id="KW-0418">Kinase</keyword>
<keyword evidence="3" id="KW-0597">Phosphoprotein</keyword>
<evidence type="ECO:0000256" key="5">
    <source>
        <dbReference type="ARBA" id="ARBA00022777"/>
    </source>
</evidence>
<feature type="domain" description="PAS" evidence="7">
    <location>
        <begin position="375"/>
        <end position="429"/>
    </location>
</feature>
<dbReference type="SMART" id="SM00387">
    <property type="entry name" value="HATPase_c"/>
    <property type="match status" value="1"/>
</dbReference>
<accession>A0ABS1HLI7</accession>
<evidence type="ECO:0000256" key="2">
    <source>
        <dbReference type="ARBA" id="ARBA00012438"/>
    </source>
</evidence>
<dbReference type="InterPro" id="IPR013655">
    <property type="entry name" value="PAS_fold_3"/>
</dbReference>
<dbReference type="PROSITE" id="PS50109">
    <property type="entry name" value="HIS_KIN"/>
    <property type="match status" value="1"/>
</dbReference>
<dbReference type="SMART" id="SM00086">
    <property type="entry name" value="PAC"/>
    <property type="match status" value="3"/>
</dbReference>
<proteinExistence type="predicted"/>
<comment type="catalytic activity">
    <reaction evidence="1">
        <text>ATP + protein L-histidine = ADP + protein N-phospho-L-histidine.</text>
        <dbReference type="EC" id="2.7.13.3"/>
    </reaction>
</comment>
<comment type="caution">
    <text evidence="9">The sequence shown here is derived from an EMBL/GenBank/DDBJ whole genome shotgun (WGS) entry which is preliminary data.</text>
</comment>
<gene>
    <name evidence="9" type="ORF">JIV24_12355</name>
</gene>
<dbReference type="CDD" id="cd00082">
    <property type="entry name" value="HisKA"/>
    <property type="match status" value="1"/>
</dbReference>
<dbReference type="InterPro" id="IPR004358">
    <property type="entry name" value="Sig_transdc_His_kin-like_C"/>
</dbReference>
<dbReference type="Pfam" id="PF08447">
    <property type="entry name" value="PAS_3"/>
    <property type="match status" value="1"/>
</dbReference>
<dbReference type="InterPro" id="IPR005467">
    <property type="entry name" value="His_kinase_dom"/>
</dbReference>
<dbReference type="PROSITE" id="PS50113">
    <property type="entry name" value="PAC"/>
    <property type="match status" value="2"/>
</dbReference>
<dbReference type="RefSeq" id="WP_200465354.1">
    <property type="nucleotide sequence ID" value="NZ_JAENRR010000027.1"/>
</dbReference>
<dbReference type="InterPro" id="IPR013656">
    <property type="entry name" value="PAS_4"/>
</dbReference>
<dbReference type="SUPFAM" id="SSF55874">
    <property type="entry name" value="ATPase domain of HSP90 chaperone/DNA topoisomerase II/histidine kinase"/>
    <property type="match status" value="1"/>
</dbReference>
<evidence type="ECO:0000256" key="1">
    <source>
        <dbReference type="ARBA" id="ARBA00000085"/>
    </source>
</evidence>
<dbReference type="Pfam" id="PF00512">
    <property type="entry name" value="HisKA"/>
    <property type="match status" value="1"/>
</dbReference>
<dbReference type="Pfam" id="PF13188">
    <property type="entry name" value="PAS_8"/>
    <property type="match status" value="1"/>
</dbReference>
<feature type="domain" description="PAS" evidence="7">
    <location>
        <begin position="3"/>
        <end position="49"/>
    </location>
</feature>
<dbReference type="InterPro" id="IPR001610">
    <property type="entry name" value="PAC"/>
</dbReference>
<dbReference type="SMART" id="SM00091">
    <property type="entry name" value="PAS"/>
    <property type="match status" value="4"/>
</dbReference>
<evidence type="ECO:0000313" key="10">
    <source>
        <dbReference type="Proteomes" id="UP000605676"/>
    </source>
</evidence>
<dbReference type="InterPro" id="IPR036097">
    <property type="entry name" value="HisK_dim/P_sf"/>
</dbReference>
<dbReference type="PANTHER" id="PTHR43304">
    <property type="entry name" value="PHYTOCHROME-LIKE PROTEIN CPH1"/>
    <property type="match status" value="1"/>
</dbReference>
<evidence type="ECO:0000259" key="8">
    <source>
        <dbReference type="PROSITE" id="PS50113"/>
    </source>
</evidence>
<feature type="domain" description="PAC" evidence="8">
    <location>
        <begin position="450"/>
        <end position="502"/>
    </location>
</feature>
<keyword evidence="4" id="KW-0808">Transferase</keyword>
<dbReference type="PRINTS" id="PR00344">
    <property type="entry name" value="BCTRLSENSOR"/>
</dbReference>
<feature type="domain" description="PAS" evidence="7">
    <location>
        <begin position="249"/>
        <end position="319"/>
    </location>
</feature>